<keyword evidence="2" id="KW-0012">Acyltransferase</keyword>
<dbReference type="PANTHER" id="PTHR43415:SF3">
    <property type="entry name" value="GNAT-FAMILY ACETYLTRANSFERASE"/>
    <property type="match status" value="1"/>
</dbReference>
<evidence type="ECO:0000259" key="1">
    <source>
        <dbReference type="PROSITE" id="PS51186"/>
    </source>
</evidence>
<protein>
    <submittedName>
        <fullName evidence="2">GNAT family N-acetyltransferase</fullName>
        <ecNumber evidence="2">2.3.-.-</ecNumber>
    </submittedName>
</protein>
<reference evidence="3" key="1">
    <citation type="journal article" date="2019" name="Int. J. Syst. Evol. Microbiol.">
        <title>The Global Catalogue of Microorganisms (GCM) 10K type strain sequencing project: providing services to taxonomists for standard genome sequencing and annotation.</title>
        <authorList>
            <consortium name="The Broad Institute Genomics Platform"/>
            <consortium name="The Broad Institute Genome Sequencing Center for Infectious Disease"/>
            <person name="Wu L."/>
            <person name="Ma J."/>
        </authorList>
    </citation>
    <scope>NUCLEOTIDE SEQUENCE [LARGE SCALE GENOMIC DNA]</scope>
    <source>
        <strain evidence="3">CCUG 55995</strain>
    </source>
</reference>
<dbReference type="SUPFAM" id="SSF55729">
    <property type="entry name" value="Acyl-CoA N-acyltransferases (Nat)"/>
    <property type="match status" value="1"/>
</dbReference>
<sequence>MNIKGKKVILRAVERGDLELLHRWANDPDIGQMLGGWHFPGSMDYQEQWFTSLKSDQRNQRFAIETPDLGLVGTANLVDIDWKNGHAHHGMLLGDKDLRGKGYGVDVIMAVMRYAFEELRLHRLDGSIIEYNQPSYRVYVEKCGWVVEGRQREWFFRQNRRWDRLIVGVTRDDYARLLEQNRYWDS</sequence>
<dbReference type="EMBL" id="JBHSEI010000011">
    <property type="protein sequence ID" value="MFC4639978.1"/>
    <property type="molecule type" value="Genomic_DNA"/>
</dbReference>
<proteinExistence type="predicted"/>
<feature type="domain" description="N-acetyltransferase" evidence="1">
    <location>
        <begin position="8"/>
        <end position="172"/>
    </location>
</feature>
<dbReference type="InterPro" id="IPR000182">
    <property type="entry name" value="GNAT_dom"/>
</dbReference>
<dbReference type="CDD" id="cd04301">
    <property type="entry name" value="NAT_SF"/>
    <property type="match status" value="1"/>
</dbReference>
<dbReference type="EC" id="2.3.-.-" evidence="2"/>
<dbReference type="GO" id="GO:0016746">
    <property type="term" value="F:acyltransferase activity"/>
    <property type="evidence" value="ECO:0007669"/>
    <property type="project" value="UniProtKB-KW"/>
</dbReference>
<dbReference type="RefSeq" id="WP_380062964.1">
    <property type="nucleotide sequence ID" value="NZ_JBHSEI010000011.1"/>
</dbReference>
<dbReference type="Gene3D" id="3.40.630.30">
    <property type="match status" value="1"/>
</dbReference>
<dbReference type="PANTHER" id="PTHR43415">
    <property type="entry name" value="SPERMIDINE N(1)-ACETYLTRANSFERASE"/>
    <property type="match status" value="1"/>
</dbReference>
<evidence type="ECO:0000313" key="3">
    <source>
        <dbReference type="Proteomes" id="UP001595952"/>
    </source>
</evidence>
<organism evidence="2 3">
    <name type="scientific">Deinococcus hohokamensis</name>
    <dbReference type="NCBI Taxonomy" id="309883"/>
    <lineage>
        <taxon>Bacteria</taxon>
        <taxon>Thermotogati</taxon>
        <taxon>Deinococcota</taxon>
        <taxon>Deinococci</taxon>
        <taxon>Deinococcales</taxon>
        <taxon>Deinococcaceae</taxon>
        <taxon>Deinococcus</taxon>
    </lineage>
</organism>
<gene>
    <name evidence="2" type="ORF">ACFO0D_16750</name>
</gene>
<dbReference type="PROSITE" id="PS51186">
    <property type="entry name" value="GNAT"/>
    <property type="match status" value="1"/>
</dbReference>
<dbReference type="Proteomes" id="UP001595952">
    <property type="component" value="Unassembled WGS sequence"/>
</dbReference>
<name>A0ABV9IDE7_9DEIO</name>
<evidence type="ECO:0000313" key="2">
    <source>
        <dbReference type="EMBL" id="MFC4639978.1"/>
    </source>
</evidence>
<dbReference type="Pfam" id="PF13302">
    <property type="entry name" value="Acetyltransf_3"/>
    <property type="match status" value="1"/>
</dbReference>
<comment type="caution">
    <text evidence="2">The sequence shown here is derived from an EMBL/GenBank/DDBJ whole genome shotgun (WGS) entry which is preliminary data.</text>
</comment>
<accession>A0ABV9IDE7</accession>
<keyword evidence="3" id="KW-1185">Reference proteome</keyword>
<keyword evidence="2" id="KW-0808">Transferase</keyword>
<dbReference type="InterPro" id="IPR016181">
    <property type="entry name" value="Acyl_CoA_acyltransferase"/>
</dbReference>